<feature type="compositionally biased region" description="Gly residues" evidence="2">
    <location>
        <begin position="8"/>
        <end position="17"/>
    </location>
</feature>
<dbReference type="InterPro" id="IPR002048">
    <property type="entry name" value="EF_hand_dom"/>
</dbReference>
<organism evidence="4 5">
    <name type="scientific">Polarella glacialis</name>
    <name type="common">Dinoflagellate</name>
    <dbReference type="NCBI Taxonomy" id="89957"/>
    <lineage>
        <taxon>Eukaryota</taxon>
        <taxon>Sar</taxon>
        <taxon>Alveolata</taxon>
        <taxon>Dinophyceae</taxon>
        <taxon>Suessiales</taxon>
        <taxon>Suessiaceae</taxon>
        <taxon>Polarella</taxon>
    </lineage>
</organism>
<dbReference type="EMBL" id="CAJNNW010036312">
    <property type="protein sequence ID" value="CAE8733292.1"/>
    <property type="molecule type" value="Genomic_DNA"/>
</dbReference>
<dbReference type="InterPro" id="IPR018247">
    <property type="entry name" value="EF_Hand_1_Ca_BS"/>
</dbReference>
<proteinExistence type="predicted"/>
<dbReference type="Pfam" id="PF13405">
    <property type="entry name" value="EF-hand_6"/>
    <property type="match status" value="1"/>
</dbReference>
<dbReference type="InterPro" id="IPR011992">
    <property type="entry name" value="EF-hand-dom_pair"/>
</dbReference>
<evidence type="ECO:0000313" key="5">
    <source>
        <dbReference type="Proteomes" id="UP000626109"/>
    </source>
</evidence>
<evidence type="ECO:0000313" key="4">
    <source>
        <dbReference type="EMBL" id="CAE8733292.1"/>
    </source>
</evidence>
<reference evidence="4" key="1">
    <citation type="submission" date="2021-02" db="EMBL/GenBank/DDBJ databases">
        <authorList>
            <person name="Dougan E. K."/>
            <person name="Rhodes N."/>
            <person name="Thang M."/>
            <person name="Chan C."/>
        </authorList>
    </citation>
    <scope>NUCLEOTIDE SEQUENCE</scope>
</reference>
<feature type="non-terminal residue" evidence="4">
    <location>
        <position position="1"/>
    </location>
</feature>
<dbReference type="Proteomes" id="UP000626109">
    <property type="component" value="Unassembled WGS sequence"/>
</dbReference>
<sequence length="140" mass="14571">DQHLGAPQLGGGPGGPGRLRPSSPASHRSSSPALSLPLGSGPAKAGKEKGLSWAAPTINSYAYEEPEGELDEVFLRQAFAKMDTNGNGSVSKLELIAAVTRETQIAELLGMDGDSLLSDESSFDQLHSIFEAMSGGKKSF</sequence>
<dbReference type="GO" id="GO:0005509">
    <property type="term" value="F:calcium ion binding"/>
    <property type="evidence" value="ECO:0007669"/>
    <property type="project" value="InterPro"/>
</dbReference>
<feature type="domain" description="EF-hand" evidence="3">
    <location>
        <begin position="70"/>
        <end position="105"/>
    </location>
</feature>
<dbReference type="SMART" id="SM00054">
    <property type="entry name" value="EFh"/>
    <property type="match status" value="1"/>
</dbReference>
<evidence type="ECO:0000256" key="1">
    <source>
        <dbReference type="ARBA" id="ARBA00022837"/>
    </source>
</evidence>
<dbReference type="SUPFAM" id="SSF47473">
    <property type="entry name" value="EF-hand"/>
    <property type="match status" value="1"/>
</dbReference>
<name>A0A813LIN9_POLGL</name>
<feature type="compositionally biased region" description="Low complexity" evidence="2">
    <location>
        <begin position="18"/>
        <end position="43"/>
    </location>
</feature>
<dbReference type="PROSITE" id="PS00018">
    <property type="entry name" value="EF_HAND_1"/>
    <property type="match status" value="1"/>
</dbReference>
<evidence type="ECO:0000259" key="3">
    <source>
        <dbReference type="PROSITE" id="PS50222"/>
    </source>
</evidence>
<keyword evidence="1" id="KW-0106">Calcium</keyword>
<evidence type="ECO:0000256" key="2">
    <source>
        <dbReference type="SAM" id="MobiDB-lite"/>
    </source>
</evidence>
<dbReference type="Gene3D" id="1.10.238.10">
    <property type="entry name" value="EF-hand"/>
    <property type="match status" value="1"/>
</dbReference>
<feature type="non-terminal residue" evidence="4">
    <location>
        <position position="140"/>
    </location>
</feature>
<dbReference type="PROSITE" id="PS50222">
    <property type="entry name" value="EF_HAND_2"/>
    <property type="match status" value="1"/>
</dbReference>
<protein>
    <recommendedName>
        <fullName evidence="3">EF-hand domain-containing protein</fullName>
    </recommendedName>
</protein>
<dbReference type="AlphaFoldDB" id="A0A813LIN9"/>
<comment type="caution">
    <text evidence="4">The sequence shown here is derived from an EMBL/GenBank/DDBJ whole genome shotgun (WGS) entry which is preliminary data.</text>
</comment>
<gene>
    <name evidence="4" type="ORF">PGLA2088_LOCUS46778</name>
</gene>
<feature type="region of interest" description="Disordered" evidence="2">
    <location>
        <begin position="1"/>
        <end position="49"/>
    </location>
</feature>
<accession>A0A813LIN9</accession>